<dbReference type="AlphaFoldDB" id="A0A5D4GQS3"/>
<dbReference type="PANTHER" id="PTHR31876">
    <property type="entry name" value="COV-LIKE PROTEIN 1"/>
    <property type="match status" value="1"/>
</dbReference>
<gene>
    <name evidence="2" type="ORF">FY036_18340</name>
</gene>
<dbReference type="RefSeq" id="WP_148916204.1">
    <property type="nucleotide sequence ID" value="NZ_VSZS01000066.1"/>
</dbReference>
<feature type="transmembrane region" description="Helical" evidence="1">
    <location>
        <begin position="12"/>
        <end position="37"/>
    </location>
</feature>
<keyword evidence="3" id="KW-1185">Reference proteome</keyword>
<organism evidence="2 3">
    <name type="scientific">Neoaquamicrobium microcysteis</name>
    <dbReference type="NCBI Taxonomy" id="2682781"/>
    <lineage>
        <taxon>Bacteria</taxon>
        <taxon>Pseudomonadati</taxon>
        <taxon>Pseudomonadota</taxon>
        <taxon>Alphaproteobacteria</taxon>
        <taxon>Hyphomicrobiales</taxon>
        <taxon>Phyllobacteriaceae</taxon>
        <taxon>Neoaquamicrobium</taxon>
    </lineage>
</organism>
<reference evidence="2 3" key="2">
    <citation type="submission" date="2019-09" db="EMBL/GenBank/DDBJ databases">
        <title>Mesorhizobium sp. MaA-C15 isolated from Microcystis aeruginosa.</title>
        <authorList>
            <person name="Jeong S.E."/>
            <person name="Jin H.M."/>
            <person name="Jeon C.O."/>
        </authorList>
    </citation>
    <scope>NUCLEOTIDE SEQUENCE [LARGE SCALE GENOMIC DNA]</scope>
    <source>
        <strain evidence="2 3">MaA-C15</strain>
    </source>
</reference>
<dbReference type="EMBL" id="VSZS01000066">
    <property type="protein sequence ID" value="TYR30668.1"/>
    <property type="molecule type" value="Genomic_DNA"/>
</dbReference>
<keyword evidence="1" id="KW-0812">Transmembrane</keyword>
<comment type="caution">
    <text evidence="2">The sequence shown here is derived from an EMBL/GenBank/DDBJ whole genome shotgun (WGS) entry which is preliminary data.</text>
</comment>
<proteinExistence type="predicted"/>
<keyword evidence="1" id="KW-0472">Membrane</keyword>
<protein>
    <submittedName>
        <fullName evidence="2">DUF502 domain-containing protein</fullName>
    </submittedName>
</protein>
<dbReference type="Pfam" id="PF04367">
    <property type="entry name" value="DUF502"/>
    <property type="match status" value="1"/>
</dbReference>
<reference evidence="2 3" key="1">
    <citation type="submission" date="2019-08" db="EMBL/GenBank/DDBJ databases">
        <authorList>
            <person name="Seo Y.L."/>
        </authorList>
    </citation>
    <scope>NUCLEOTIDE SEQUENCE [LARGE SCALE GENOMIC DNA]</scope>
    <source>
        <strain evidence="2 3">MaA-C15</strain>
    </source>
</reference>
<name>A0A5D4GQS3_9HYPH</name>
<dbReference type="PANTHER" id="PTHR31876:SF26">
    <property type="entry name" value="PROTEIN LIKE COV 2"/>
    <property type="match status" value="1"/>
</dbReference>
<dbReference type="OrthoDB" id="9780267at2"/>
<feature type="transmembrane region" description="Helical" evidence="1">
    <location>
        <begin position="57"/>
        <end position="80"/>
    </location>
</feature>
<dbReference type="InterPro" id="IPR007462">
    <property type="entry name" value="COV1-like"/>
</dbReference>
<keyword evidence="1" id="KW-1133">Transmembrane helix</keyword>
<evidence type="ECO:0000313" key="2">
    <source>
        <dbReference type="EMBL" id="TYR30668.1"/>
    </source>
</evidence>
<evidence type="ECO:0000256" key="1">
    <source>
        <dbReference type="SAM" id="Phobius"/>
    </source>
</evidence>
<evidence type="ECO:0000313" key="3">
    <source>
        <dbReference type="Proteomes" id="UP000323258"/>
    </source>
</evidence>
<sequence length="239" mass="26021">MQSITRHIITGVLTVIPLLVTVWIVWFVVDMLIWLGRPATFALSGVLRPTLPDVADLLLAGWFQSSLALVLVLIFLFILGKVANAVVGRRLLNTVDRVVEAVPLARTIYSATQTLIRSLGGDGSPTGQRVVLIEFPSENMRAVGIVTRIFPASETQPELAAVYVPTTPNPTSGFVEIVPTSRLVWLDWTKNDAMAFIVSGGSMTPENLPINWITDVGPRITPSDARVASARSPEPQTER</sequence>
<dbReference type="Proteomes" id="UP000323258">
    <property type="component" value="Unassembled WGS sequence"/>
</dbReference>
<accession>A0A5D4GQS3</accession>